<dbReference type="GO" id="GO:0046872">
    <property type="term" value="F:metal ion binding"/>
    <property type="evidence" value="ECO:0007669"/>
    <property type="project" value="UniProtKB-KW"/>
</dbReference>
<evidence type="ECO:0000256" key="11">
    <source>
        <dbReference type="ARBA" id="ARBA00023049"/>
    </source>
</evidence>
<protein>
    <submittedName>
        <fullName evidence="15">Peptidase M50</fullName>
    </submittedName>
</protein>
<dbReference type="GO" id="GO:0008237">
    <property type="term" value="F:metallopeptidase activity"/>
    <property type="evidence" value="ECO:0007669"/>
    <property type="project" value="UniProtKB-KW"/>
</dbReference>
<evidence type="ECO:0000256" key="5">
    <source>
        <dbReference type="ARBA" id="ARBA00022670"/>
    </source>
</evidence>
<evidence type="ECO:0000313" key="15">
    <source>
        <dbReference type="EMBL" id="CZE49382.1"/>
    </source>
</evidence>
<keyword evidence="10 13" id="KW-1133">Transmembrane helix</keyword>
<evidence type="ECO:0000313" key="16">
    <source>
        <dbReference type="Proteomes" id="UP000069632"/>
    </source>
</evidence>
<evidence type="ECO:0000256" key="8">
    <source>
        <dbReference type="ARBA" id="ARBA00022801"/>
    </source>
</evidence>
<dbReference type="PANTHER" id="PTHR35864">
    <property type="entry name" value="ZINC METALLOPROTEASE MJ0611-RELATED"/>
    <property type="match status" value="1"/>
</dbReference>
<dbReference type="CDD" id="cd06158">
    <property type="entry name" value="S2P-M50_like_1"/>
    <property type="match status" value="1"/>
</dbReference>
<dbReference type="Proteomes" id="UP000069632">
    <property type="component" value="Unassembled WGS sequence"/>
</dbReference>
<keyword evidence="9" id="KW-0862">Zinc</keyword>
<dbReference type="InterPro" id="IPR044537">
    <property type="entry name" value="Rip2-like"/>
</dbReference>
<feature type="transmembrane region" description="Helical" evidence="13">
    <location>
        <begin position="125"/>
        <end position="145"/>
    </location>
</feature>
<dbReference type="AlphaFoldDB" id="A0A128ER50"/>
<name>A0A128ER50_9BACT</name>
<feature type="transmembrane region" description="Helical" evidence="13">
    <location>
        <begin position="94"/>
        <end position="119"/>
    </location>
</feature>
<gene>
    <name evidence="15" type="ORF">ERS672216_01890</name>
</gene>
<evidence type="ECO:0000256" key="3">
    <source>
        <dbReference type="ARBA" id="ARBA00007931"/>
    </source>
</evidence>
<feature type="transmembrane region" description="Helical" evidence="13">
    <location>
        <begin position="9"/>
        <end position="30"/>
    </location>
</feature>
<organism evidence="15 16">
    <name type="scientific">Campylobacter geochelonis</name>
    <dbReference type="NCBI Taxonomy" id="1780362"/>
    <lineage>
        <taxon>Bacteria</taxon>
        <taxon>Pseudomonadati</taxon>
        <taxon>Campylobacterota</taxon>
        <taxon>Epsilonproteobacteria</taxon>
        <taxon>Campylobacterales</taxon>
        <taxon>Campylobacteraceae</taxon>
        <taxon>Campylobacter</taxon>
    </lineage>
</organism>
<evidence type="ECO:0000256" key="1">
    <source>
        <dbReference type="ARBA" id="ARBA00001947"/>
    </source>
</evidence>
<dbReference type="GO" id="GO:0006508">
    <property type="term" value="P:proteolysis"/>
    <property type="evidence" value="ECO:0007669"/>
    <property type="project" value="UniProtKB-KW"/>
</dbReference>
<dbReference type="InterPro" id="IPR052348">
    <property type="entry name" value="Metallopeptidase_M50B"/>
</dbReference>
<keyword evidence="8" id="KW-0378">Hydrolase</keyword>
<dbReference type="EMBL" id="FIZP01000020">
    <property type="protein sequence ID" value="CZE49382.1"/>
    <property type="molecule type" value="Genomic_DNA"/>
</dbReference>
<keyword evidence="12 13" id="KW-0472">Membrane</keyword>
<evidence type="ECO:0000256" key="12">
    <source>
        <dbReference type="ARBA" id="ARBA00023136"/>
    </source>
</evidence>
<accession>A0A128ER50</accession>
<dbReference type="PANTHER" id="PTHR35864:SF1">
    <property type="entry name" value="ZINC METALLOPROTEASE YWHC-RELATED"/>
    <property type="match status" value="1"/>
</dbReference>
<evidence type="ECO:0000259" key="14">
    <source>
        <dbReference type="Pfam" id="PF02163"/>
    </source>
</evidence>
<keyword evidence="6 13" id="KW-0812">Transmembrane</keyword>
<dbReference type="InterPro" id="IPR008915">
    <property type="entry name" value="Peptidase_M50"/>
</dbReference>
<keyword evidence="11" id="KW-0482">Metalloprotease</keyword>
<proteinExistence type="inferred from homology"/>
<feature type="transmembrane region" description="Helical" evidence="13">
    <location>
        <begin position="179"/>
        <end position="198"/>
    </location>
</feature>
<evidence type="ECO:0000256" key="9">
    <source>
        <dbReference type="ARBA" id="ARBA00022833"/>
    </source>
</evidence>
<keyword evidence="4" id="KW-1003">Cell membrane</keyword>
<evidence type="ECO:0000256" key="6">
    <source>
        <dbReference type="ARBA" id="ARBA00022692"/>
    </source>
</evidence>
<comment type="cofactor">
    <cofactor evidence="1">
        <name>Zn(2+)</name>
        <dbReference type="ChEBI" id="CHEBI:29105"/>
    </cofactor>
</comment>
<dbReference type="GO" id="GO:0005886">
    <property type="term" value="C:plasma membrane"/>
    <property type="evidence" value="ECO:0007669"/>
    <property type="project" value="UniProtKB-SubCell"/>
</dbReference>
<feature type="domain" description="Peptidase M50" evidence="14">
    <location>
        <begin position="126"/>
        <end position="164"/>
    </location>
</feature>
<comment type="similarity">
    <text evidence="3">Belongs to the peptidase M50B family.</text>
</comment>
<evidence type="ECO:0000256" key="13">
    <source>
        <dbReference type="SAM" id="Phobius"/>
    </source>
</evidence>
<evidence type="ECO:0000256" key="2">
    <source>
        <dbReference type="ARBA" id="ARBA00004651"/>
    </source>
</evidence>
<feature type="transmembrane region" description="Helical" evidence="13">
    <location>
        <begin position="50"/>
        <end position="73"/>
    </location>
</feature>
<comment type="subcellular location">
    <subcellularLocation>
        <location evidence="2">Cell membrane</location>
        <topology evidence="2">Multi-pass membrane protein</topology>
    </subcellularLocation>
</comment>
<evidence type="ECO:0000256" key="7">
    <source>
        <dbReference type="ARBA" id="ARBA00022723"/>
    </source>
</evidence>
<keyword evidence="7" id="KW-0479">Metal-binding</keyword>
<keyword evidence="16" id="KW-1185">Reference proteome</keyword>
<reference evidence="15 16" key="1">
    <citation type="submission" date="2016-02" db="EMBL/GenBank/DDBJ databases">
        <authorList>
            <consortium name="Pathogen Informatics"/>
        </authorList>
    </citation>
    <scope>NUCLEOTIDE SEQUENCE [LARGE SCALE GENOMIC DNA]</scope>
    <source>
        <strain evidence="15 16">RC20</strain>
    </source>
</reference>
<dbReference type="Pfam" id="PF02163">
    <property type="entry name" value="Peptidase_M50"/>
    <property type="match status" value="1"/>
</dbReference>
<sequence length="211" mass="22949">MQNLSPTQLLTLAVVLIISIVGHEIAHGYIAYKFGDNTAKNAGRLSLNPLLHVDIIGTILVPAILYIAGGVIFGWAKPVPINTKTVIQNGGYKAAILVSLAGICYNLVLAILSFLLLHFNLAPEYALNFIFMALTINIILAIFNLYPIPPLDGSHALGYLARMFGFNGFANFYDSLSKYSLIVIIVIIISPVGEYVFYPISQILKSIIALI</sequence>
<evidence type="ECO:0000256" key="4">
    <source>
        <dbReference type="ARBA" id="ARBA00022475"/>
    </source>
</evidence>
<evidence type="ECO:0000256" key="10">
    <source>
        <dbReference type="ARBA" id="ARBA00022989"/>
    </source>
</evidence>
<dbReference type="OrthoDB" id="9800627at2"/>
<keyword evidence="5" id="KW-0645">Protease</keyword>